<evidence type="ECO:0000256" key="8">
    <source>
        <dbReference type="SAM" id="Coils"/>
    </source>
</evidence>
<keyword evidence="5" id="KW-0812">Transmembrane</keyword>
<dbReference type="GO" id="GO:1990281">
    <property type="term" value="C:efflux pump complex"/>
    <property type="evidence" value="ECO:0007669"/>
    <property type="project" value="TreeGrafter"/>
</dbReference>
<comment type="similarity">
    <text evidence="2">Belongs to the outer membrane factor (OMF) (TC 1.B.17) family.</text>
</comment>
<evidence type="ECO:0000313" key="10">
    <source>
        <dbReference type="EMBL" id="ROR39178.1"/>
    </source>
</evidence>
<keyword evidence="12" id="KW-1185">Reference proteome</keyword>
<dbReference type="EMBL" id="CP027432">
    <property type="protein sequence ID" value="QCI29013.1"/>
    <property type="molecule type" value="Genomic_DNA"/>
</dbReference>
<evidence type="ECO:0000256" key="7">
    <source>
        <dbReference type="ARBA" id="ARBA00023237"/>
    </source>
</evidence>
<dbReference type="GO" id="GO:0015562">
    <property type="term" value="F:efflux transmembrane transporter activity"/>
    <property type="evidence" value="ECO:0007669"/>
    <property type="project" value="InterPro"/>
</dbReference>
<keyword evidence="8" id="KW-0175">Coiled coil</keyword>
<keyword evidence="6" id="KW-0472">Membrane</keyword>
<evidence type="ECO:0000256" key="5">
    <source>
        <dbReference type="ARBA" id="ARBA00022692"/>
    </source>
</evidence>
<keyword evidence="7" id="KW-0998">Cell outer membrane</keyword>
<name>A0AAJ4UXB7_9BACT</name>
<dbReference type="SUPFAM" id="SSF56954">
    <property type="entry name" value="Outer membrane efflux proteins (OEP)"/>
    <property type="match status" value="1"/>
</dbReference>
<dbReference type="AlphaFoldDB" id="A0AAJ4UXB7"/>
<dbReference type="EMBL" id="RJVK01000004">
    <property type="protein sequence ID" value="ROR39178.1"/>
    <property type="molecule type" value="Genomic_DNA"/>
</dbReference>
<dbReference type="InterPro" id="IPR051906">
    <property type="entry name" value="TolC-like"/>
</dbReference>
<accession>A0AAJ4UXB7</accession>
<evidence type="ECO:0000256" key="3">
    <source>
        <dbReference type="ARBA" id="ARBA00022448"/>
    </source>
</evidence>
<reference evidence="12" key="1">
    <citation type="submission" date="2018-03" db="EMBL/GenBank/DDBJ databases">
        <title>A comparative analysis of the Nautiliaceae.</title>
        <authorList>
            <person name="Grosche A."/>
            <person name="Smedile F."/>
            <person name="Vetriani C."/>
        </authorList>
    </citation>
    <scope>NUCLEOTIDE SEQUENCE [LARGE SCALE GENOMIC DNA]</scope>
    <source>
        <strain evidence="12">TB6</strain>
    </source>
</reference>
<feature type="coiled-coil region" evidence="8">
    <location>
        <begin position="126"/>
        <end position="230"/>
    </location>
</feature>
<dbReference type="PANTHER" id="PTHR30026">
    <property type="entry name" value="OUTER MEMBRANE PROTEIN TOLC"/>
    <property type="match status" value="1"/>
</dbReference>
<reference evidence="10 11" key="2">
    <citation type="submission" date="2018-11" db="EMBL/GenBank/DDBJ databases">
        <title>Genomic Encyclopedia of Type Strains, Phase IV (KMG-IV): sequencing the most valuable type-strain genomes for metagenomic binning, comparative biology and taxonomic classification.</title>
        <authorList>
            <person name="Goeker M."/>
        </authorList>
    </citation>
    <scope>NUCLEOTIDE SEQUENCE [LARGE SCALE GENOMIC DNA]</scope>
    <source>
        <strain evidence="10 11">DSM 27783</strain>
    </source>
</reference>
<dbReference type="GO" id="GO:0015288">
    <property type="term" value="F:porin activity"/>
    <property type="evidence" value="ECO:0007669"/>
    <property type="project" value="TreeGrafter"/>
</dbReference>
<evidence type="ECO:0000256" key="4">
    <source>
        <dbReference type="ARBA" id="ARBA00022452"/>
    </source>
</evidence>
<evidence type="ECO:0000256" key="6">
    <source>
        <dbReference type="ARBA" id="ARBA00023136"/>
    </source>
</evidence>
<keyword evidence="4" id="KW-1134">Transmembrane beta strand</keyword>
<dbReference type="Pfam" id="PF02321">
    <property type="entry name" value="OEP"/>
    <property type="match status" value="1"/>
</dbReference>
<organism evidence="10 11">
    <name type="scientific">Caminibacter pacificus</name>
    <dbReference type="NCBI Taxonomy" id="1424653"/>
    <lineage>
        <taxon>Bacteria</taxon>
        <taxon>Pseudomonadati</taxon>
        <taxon>Campylobacterota</taxon>
        <taxon>Epsilonproteobacteria</taxon>
        <taxon>Nautiliales</taxon>
        <taxon>Nautiliaceae</taxon>
        <taxon>Caminibacter</taxon>
    </lineage>
</organism>
<keyword evidence="3" id="KW-0813">Transport</keyword>
<evidence type="ECO:0000256" key="2">
    <source>
        <dbReference type="ARBA" id="ARBA00007613"/>
    </source>
</evidence>
<dbReference type="RefSeq" id="WP_123353049.1">
    <property type="nucleotide sequence ID" value="NZ_CP027432.2"/>
</dbReference>
<evidence type="ECO:0000313" key="11">
    <source>
        <dbReference type="Proteomes" id="UP000272781"/>
    </source>
</evidence>
<dbReference type="Gene3D" id="1.20.1600.10">
    <property type="entry name" value="Outer membrane efflux proteins (OEP)"/>
    <property type="match status" value="1"/>
</dbReference>
<proteinExistence type="inferred from homology"/>
<protein>
    <submittedName>
        <fullName evidence="10">Outer membrane protein TolC</fullName>
    </submittedName>
    <submittedName>
        <fullName evidence="9">TolC family protein</fullName>
    </submittedName>
</protein>
<dbReference type="GO" id="GO:0009279">
    <property type="term" value="C:cell outer membrane"/>
    <property type="evidence" value="ECO:0007669"/>
    <property type="project" value="UniProtKB-SubCell"/>
</dbReference>
<evidence type="ECO:0000256" key="1">
    <source>
        <dbReference type="ARBA" id="ARBA00004442"/>
    </source>
</evidence>
<evidence type="ECO:0000313" key="12">
    <source>
        <dbReference type="Proteomes" id="UP000298805"/>
    </source>
</evidence>
<reference evidence="9" key="3">
    <citation type="submission" date="2019-06" db="EMBL/GenBank/DDBJ databases">
        <title>A comparative analysis of the Nautiliaceae.</title>
        <authorList>
            <person name="Grosche A."/>
            <person name="Smedile F."/>
            <person name="Vetriani C."/>
        </authorList>
    </citation>
    <scope>NUCLEOTIDE SEQUENCE</scope>
    <source>
        <strain evidence="9">TB6</strain>
    </source>
</reference>
<dbReference type="Proteomes" id="UP000298805">
    <property type="component" value="Chromosome"/>
</dbReference>
<sequence>MKKVSLVLIATGILWAENFTQIKNEITNSLSYKLAQKKVQIYEKKLKAVKAKNYGSLDFEYNAVHFFNQPEMKLTSPQPVAVAPDGIHLIYQDVKATLPMADKNHFIGEIKYSYPLFTGFGISNLIKKSELELIKQKLELKNVKRELILNAAKLYSSIYALKCNINALKFAKNALNTAREKADALYKEGLINKSSVDEINAKYYEVIADIKNLKSQKESLLNMLSYLLNKKIDKIDGIIVKKINFSPDFQKRPDVRAIKETLKISDVDIKLAKSKLYPQIGFVAGLKREADNLILTKNDYQNIDKSYLGIGIKYNIYNGGATKNEIEMAKIAKASALIYYKNYLNKVKTDYQNDLANYKALFFRLKAAKEEVKARESYYEYIKAKFNEGLADSSDLNDAIAKLAAAKAKRDAIKAQIFFLGVKLRYDGGENE</sequence>
<comment type="subcellular location">
    <subcellularLocation>
        <location evidence="1">Cell outer membrane</location>
    </subcellularLocation>
</comment>
<dbReference type="PANTHER" id="PTHR30026:SF20">
    <property type="entry name" value="OUTER MEMBRANE PROTEIN TOLC"/>
    <property type="match status" value="1"/>
</dbReference>
<evidence type="ECO:0000313" key="9">
    <source>
        <dbReference type="EMBL" id="QCI29013.1"/>
    </source>
</evidence>
<dbReference type="InterPro" id="IPR003423">
    <property type="entry name" value="OMP_efflux"/>
</dbReference>
<gene>
    <name evidence="9" type="ORF">C6V80_08570</name>
    <name evidence="10" type="ORF">EDC58_1676</name>
</gene>
<dbReference type="Proteomes" id="UP000272781">
    <property type="component" value="Unassembled WGS sequence"/>
</dbReference>